<feature type="transmembrane region" description="Helical" evidence="7">
    <location>
        <begin position="106"/>
        <end position="129"/>
    </location>
</feature>
<feature type="transmembrane region" description="Helical" evidence="7">
    <location>
        <begin position="30"/>
        <end position="51"/>
    </location>
</feature>
<evidence type="ECO:0000256" key="4">
    <source>
        <dbReference type="ARBA" id="ARBA00023136"/>
    </source>
</evidence>
<feature type="compositionally biased region" description="Polar residues" evidence="6">
    <location>
        <begin position="406"/>
        <end position="415"/>
    </location>
</feature>
<proteinExistence type="inferred from homology"/>
<comment type="caution">
    <text evidence="9">The sequence shown here is derived from an EMBL/GenBank/DDBJ whole genome shotgun (WGS) entry which is preliminary data.</text>
</comment>
<evidence type="ECO:0000256" key="3">
    <source>
        <dbReference type="ARBA" id="ARBA00022989"/>
    </source>
</evidence>
<gene>
    <name evidence="9" type="ORF">B0I36DRAFT_104209</name>
</gene>
<reference evidence="9" key="1">
    <citation type="journal article" date="2021" name="Nat. Commun.">
        <title>Genetic determinants of endophytism in the Arabidopsis root mycobiome.</title>
        <authorList>
            <person name="Mesny F."/>
            <person name="Miyauchi S."/>
            <person name="Thiergart T."/>
            <person name="Pickel B."/>
            <person name="Atanasova L."/>
            <person name="Karlsson M."/>
            <person name="Huettel B."/>
            <person name="Barry K.W."/>
            <person name="Haridas S."/>
            <person name="Chen C."/>
            <person name="Bauer D."/>
            <person name="Andreopoulos W."/>
            <person name="Pangilinan J."/>
            <person name="LaButti K."/>
            <person name="Riley R."/>
            <person name="Lipzen A."/>
            <person name="Clum A."/>
            <person name="Drula E."/>
            <person name="Henrissat B."/>
            <person name="Kohler A."/>
            <person name="Grigoriev I.V."/>
            <person name="Martin F.M."/>
            <person name="Hacquard S."/>
        </authorList>
    </citation>
    <scope>NUCLEOTIDE SEQUENCE</scope>
    <source>
        <strain evidence="9">MPI-CAGE-CH-0230</strain>
    </source>
</reference>
<dbReference type="InterPro" id="IPR052337">
    <property type="entry name" value="SAT4-like"/>
</dbReference>
<dbReference type="AlphaFoldDB" id="A0A9P8Y932"/>
<evidence type="ECO:0000256" key="7">
    <source>
        <dbReference type="SAM" id="Phobius"/>
    </source>
</evidence>
<evidence type="ECO:0000256" key="1">
    <source>
        <dbReference type="ARBA" id="ARBA00004141"/>
    </source>
</evidence>
<feature type="transmembrane region" description="Helical" evidence="7">
    <location>
        <begin position="228"/>
        <end position="245"/>
    </location>
</feature>
<dbReference type="RefSeq" id="XP_046013867.1">
    <property type="nucleotide sequence ID" value="XM_046147762.1"/>
</dbReference>
<sequence>MASQAEIHSILTSYNNLGEPMPTWNRPGCVYGLTITFMALATICVVLRIYARIKQHCIGWDDYTLMATRVAATACSIAVINSVSNGLGQHFSQLGMDTMIAFQKDFYVALLTYIVSTTLVKMCFLTQYFRIFQAGTQTRIVCWICLVISALWGTAFFVISAAPCVPLAAFFDWTIEADCYGYGSRNYNELFATFVAHSSLNSLLDLVVLAIPLPMYLKKKTTSWKQRASIASMFSFGLVVFGISIWRLQSIIEHRAATWPVMDPTWYACSAIVLAVVEVDMASMCASIPVFWPILQDSWGKIFVTQEVEVVHESRISSETEQGSVHGSDSSQTRAGSEFSFKLLDVPKALQAPPRAHYGEPFSENGKIPRRTAAGSWEVHAMSESQVTSQGQQGFAQAHEKHQRSASRAGSTNGARYSPKDFDKETAANLGGRADTSQTFYDDMDHEESQATMLTTKRSWPHLLQRSTREQPTPRWLV</sequence>
<keyword evidence="4 7" id="KW-0472">Membrane</keyword>
<evidence type="ECO:0000259" key="8">
    <source>
        <dbReference type="Pfam" id="PF20684"/>
    </source>
</evidence>
<feature type="transmembrane region" description="Helical" evidence="7">
    <location>
        <begin position="191"/>
        <end position="216"/>
    </location>
</feature>
<dbReference type="PANTHER" id="PTHR33048">
    <property type="entry name" value="PTH11-LIKE INTEGRAL MEMBRANE PROTEIN (AFU_ORTHOLOGUE AFUA_5G11245)"/>
    <property type="match status" value="1"/>
</dbReference>
<dbReference type="GeneID" id="70177308"/>
<comment type="subcellular location">
    <subcellularLocation>
        <location evidence="1">Membrane</location>
        <topology evidence="1">Multi-pass membrane protein</topology>
    </subcellularLocation>
</comment>
<feature type="transmembrane region" description="Helical" evidence="7">
    <location>
        <begin position="141"/>
        <end position="171"/>
    </location>
</feature>
<protein>
    <recommendedName>
        <fullName evidence="8">Rhodopsin domain-containing protein</fullName>
    </recommendedName>
</protein>
<feature type="domain" description="Rhodopsin" evidence="8">
    <location>
        <begin position="47"/>
        <end position="296"/>
    </location>
</feature>
<feature type="region of interest" description="Disordered" evidence="6">
    <location>
        <begin position="382"/>
        <end position="478"/>
    </location>
</feature>
<comment type="similarity">
    <text evidence="5">Belongs to the SAT4 family.</text>
</comment>
<organism evidence="9 10">
    <name type="scientific">Microdochium trichocladiopsis</name>
    <dbReference type="NCBI Taxonomy" id="1682393"/>
    <lineage>
        <taxon>Eukaryota</taxon>
        <taxon>Fungi</taxon>
        <taxon>Dikarya</taxon>
        <taxon>Ascomycota</taxon>
        <taxon>Pezizomycotina</taxon>
        <taxon>Sordariomycetes</taxon>
        <taxon>Xylariomycetidae</taxon>
        <taxon>Xylariales</taxon>
        <taxon>Microdochiaceae</taxon>
        <taxon>Microdochium</taxon>
    </lineage>
</organism>
<keyword evidence="3 7" id="KW-1133">Transmembrane helix</keyword>
<dbReference type="InterPro" id="IPR049326">
    <property type="entry name" value="Rhodopsin_dom_fungi"/>
</dbReference>
<dbReference type="PANTHER" id="PTHR33048:SF47">
    <property type="entry name" value="INTEGRAL MEMBRANE PROTEIN-RELATED"/>
    <property type="match status" value="1"/>
</dbReference>
<dbReference type="Pfam" id="PF20684">
    <property type="entry name" value="Fung_rhodopsin"/>
    <property type="match status" value="1"/>
</dbReference>
<feature type="compositionally biased region" description="Polar residues" evidence="6">
    <location>
        <begin position="383"/>
        <end position="395"/>
    </location>
</feature>
<name>A0A9P8Y932_9PEZI</name>
<keyword evidence="2 7" id="KW-0812">Transmembrane</keyword>
<keyword evidence="10" id="KW-1185">Reference proteome</keyword>
<feature type="transmembrane region" description="Helical" evidence="7">
    <location>
        <begin position="63"/>
        <end position="86"/>
    </location>
</feature>
<evidence type="ECO:0000313" key="10">
    <source>
        <dbReference type="Proteomes" id="UP000756346"/>
    </source>
</evidence>
<dbReference type="OrthoDB" id="61113at2759"/>
<dbReference type="GO" id="GO:0016020">
    <property type="term" value="C:membrane"/>
    <property type="evidence" value="ECO:0007669"/>
    <property type="project" value="UniProtKB-SubCell"/>
</dbReference>
<dbReference type="EMBL" id="JAGTJQ010000004">
    <property type="protein sequence ID" value="KAH7033035.1"/>
    <property type="molecule type" value="Genomic_DNA"/>
</dbReference>
<dbReference type="Proteomes" id="UP000756346">
    <property type="component" value="Unassembled WGS sequence"/>
</dbReference>
<evidence type="ECO:0000256" key="5">
    <source>
        <dbReference type="ARBA" id="ARBA00038359"/>
    </source>
</evidence>
<accession>A0A9P8Y932</accession>
<evidence type="ECO:0000256" key="2">
    <source>
        <dbReference type="ARBA" id="ARBA00022692"/>
    </source>
</evidence>
<evidence type="ECO:0000313" key="9">
    <source>
        <dbReference type="EMBL" id="KAH7033035.1"/>
    </source>
</evidence>
<evidence type="ECO:0000256" key="6">
    <source>
        <dbReference type="SAM" id="MobiDB-lite"/>
    </source>
</evidence>